<feature type="transmembrane region" description="Helical" evidence="8">
    <location>
        <begin position="94"/>
        <end position="116"/>
    </location>
</feature>
<dbReference type="EMBL" id="LXEW01000009">
    <property type="protein sequence ID" value="OAT54628.1"/>
    <property type="molecule type" value="Genomic_DNA"/>
</dbReference>
<gene>
    <name evidence="9" type="ORF">M998_0322</name>
</gene>
<dbReference type="InterPro" id="IPR038770">
    <property type="entry name" value="Na+/solute_symporter_sf"/>
</dbReference>
<comment type="caution">
    <text evidence="9">The sequence shown here is derived from an EMBL/GenBank/DDBJ whole genome shotgun (WGS) entry which is preliminary data.</text>
</comment>
<dbReference type="PANTHER" id="PTHR36838">
    <property type="entry name" value="AUXIN EFFLUX CARRIER FAMILY PROTEIN"/>
    <property type="match status" value="1"/>
</dbReference>
<dbReference type="AlphaFoldDB" id="A0A1B7K3A8"/>
<protein>
    <submittedName>
        <fullName evidence="9">Putative membrane protein</fullName>
    </submittedName>
</protein>
<evidence type="ECO:0000313" key="9">
    <source>
        <dbReference type="EMBL" id="OAT54628.1"/>
    </source>
</evidence>
<dbReference type="PATRIC" id="fig|1354272.4.peg.334"/>
<dbReference type="Proteomes" id="UP000078224">
    <property type="component" value="Unassembled WGS sequence"/>
</dbReference>
<feature type="transmembrane region" description="Helical" evidence="8">
    <location>
        <begin position="220"/>
        <end position="243"/>
    </location>
</feature>
<dbReference type="GO" id="GO:0005886">
    <property type="term" value="C:plasma membrane"/>
    <property type="evidence" value="ECO:0007669"/>
    <property type="project" value="UniProtKB-SubCell"/>
</dbReference>
<evidence type="ECO:0000256" key="7">
    <source>
        <dbReference type="ARBA" id="ARBA00023136"/>
    </source>
</evidence>
<organism evidence="9 10">
    <name type="scientific">Providencia heimbachae ATCC 35613</name>
    <dbReference type="NCBI Taxonomy" id="1354272"/>
    <lineage>
        <taxon>Bacteria</taxon>
        <taxon>Pseudomonadati</taxon>
        <taxon>Pseudomonadota</taxon>
        <taxon>Gammaproteobacteria</taxon>
        <taxon>Enterobacterales</taxon>
        <taxon>Morganellaceae</taxon>
        <taxon>Providencia</taxon>
    </lineage>
</organism>
<dbReference type="GO" id="GO:0055085">
    <property type="term" value="P:transmembrane transport"/>
    <property type="evidence" value="ECO:0007669"/>
    <property type="project" value="InterPro"/>
</dbReference>
<dbReference type="Pfam" id="PF03547">
    <property type="entry name" value="Mem_trans"/>
    <property type="match status" value="1"/>
</dbReference>
<feature type="transmembrane region" description="Helical" evidence="8">
    <location>
        <begin position="249"/>
        <end position="267"/>
    </location>
</feature>
<name>A0A1B7K3A8_9GAMM</name>
<sequence length="302" mass="32881">MEKILFVLWPLFALIAMGFVLRRTALFSADFWPSAEKLNYFILFPALLINSLAKAPLDNPKLPYLASAIFFILAVSALLALINKYLFKINIPRFGAYIQGIIRFNTYLGLAIIADLFGNEGIAIAAVIMAILVPSTNIISVLSLTAGKKISIKQIFLPIIKNPLIISCFLGILLNLSPIGLPFGSDQLLKLLAAASLPLGLICIGGALQTSTLKKEFKPLVLTTLLRLLVMPILAVFTAYLFSLPELETVLLVIFFSIPTAPTAYILTRQLSGDSQLMAGIITLQTIIAVLTLPLVLTLVMH</sequence>
<keyword evidence="5 8" id="KW-0812">Transmembrane</keyword>
<feature type="transmembrane region" description="Helical" evidence="8">
    <location>
        <begin position="279"/>
        <end position="301"/>
    </location>
</feature>
<feature type="transmembrane region" description="Helical" evidence="8">
    <location>
        <begin position="63"/>
        <end position="82"/>
    </location>
</feature>
<dbReference type="InterPro" id="IPR004776">
    <property type="entry name" value="Mem_transp_PIN-like"/>
</dbReference>
<dbReference type="PANTHER" id="PTHR36838:SF4">
    <property type="entry name" value="AUXIN EFFLUX CARRIER FAMILY PROTEIN"/>
    <property type="match status" value="1"/>
</dbReference>
<evidence type="ECO:0000256" key="2">
    <source>
        <dbReference type="ARBA" id="ARBA00010145"/>
    </source>
</evidence>
<feature type="transmembrane region" description="Helical" evidence="8">
    <location>
        <begin position="6"/>
        <end position="26"/>
    </location>
</feature>
<reference evidence="9 10" key="1">
    <citation type="submission" date="2016-04" db="EMBL/GenBank/DDBJ databases">
        <title>ATOL: Assembling a taxonomically balanced genome-scale reconstruction of the evolutionary history of the Enterobacteriaceae.</title>
        <authorList>
            <person name="Plunkett G.III."/>
            <person name="Neeno-Eckwall E.C."/>
            <person name="Glasner J.D."/>
            <person name="Perna N.T."/>
        </authorList>
    </citation>
    <scope>NUCLEOTIDE SEQUENCE [LARGE SCALE GENOMIC DNA]</scope>
    <source>
        <strain evidence="9 10">ATCC 35613</strain>
    </source>
</reference>
<comment type="similarity">
    <text evidence="2">Belongs to the auxin efflux carrier (TC 2.A.69) family.</text>
</comment>
<keyword evidence="7 8" id="KW-0472">Membrane</keyword>
<keyword evidence="6 8" id="KW-1133">Transmembrane helix</keyword>
<feature type="transmembrane region" description="Helical" evidence="8">
    <location>
        <begin position="188"/>
        <end position="208"/>
    </location>
</feature>
<dbReference type="Gene3D" id="1.20.1530.20">
    <property type="match status" value="1"/>
</dbReference>
<dbReference type="RefSeq" id="WP_068443719.1">
    <property type="nucleotide sequence ID" value="NZ_LXEW01000009.1"/>
</dbReference>
<feature type="transmembrane region" description="Helical" evidence="8">
    <location>
        <begin position="122"/>
        <end position="144"/>
    </location>
</feature>
<evidence type="ECO:0000256" key="3">
    <source>
        <dbReference type="ARBA" id="ARBA00022448"/>
    </source>
</evidence>
<comment type="subcellular location">
    <subcellularLocation>
        <location evidence="1">Cell membrane</location>
        <topology evidence="1">Multi-pass membrane protein</topology>
    </subcellularLocation>
</comment>
<keyword evidence="10" id="KW-1185">Reference proteome</keyword>
<keyword evidence="3" id="KW-0813">Transport</keyword>
<evidence type="ECO:0000256" key="5">
    <source>
        <dbReference type="ARBA" id="ARBA00022692"/>
    </source>
</evidence>
<evidence type="ECO:0000313" key="10">
    <source>
        <dbReference type="Proteomes" id="UP000078224"/>
    </source>
</evidence>
<evidence type="ECO:0000256" key="6">
    <source>
        <dbReference type="ARBA" id="ARBA00022989"/>
    </source>
</evidence>
<evidence type="ECO:0000256" key="8">
    <source>
        <dbReference type="SAM" id="Phobius"/>
    </source>
</evidence>
<proteinExistence type="inferred from homology"/>
<dbReference type="OrthoDB" id="9805563at2"/>
<evidence type="ECO:0000256" key="1">
    <source>
        <dbReference type="ARBA" id="ARBA00004651"/>
    </source>
</evidence>
<accession>A0A1B7K3A8</accession>
<feature type="transmembrane region" description="Helical" evidence="8">
    <location>
        <begin position="156"/>
        <end position="176"/>
    </location>
</feature>
<keyword evidence="4" id="KW-1003">Cell membrane</keyword>
<evidence type="ECO:0000256" key="4">
    <source>
        <dbReference type="ARBA" id="ARBA00022475"/>
    </source>
</evidence>